<sequence>MIRRPPTAIELTMDDIIEFEQQRRKVRQEKLEKCISKSCSVFFETGGPKTKTEIHNRIGYNPSNPTTSQ</sequence>
<evidence type="ECO:0000256" key="1">
    <source>
        <dbReference type="ARBA" id="ARBA00022786"/>
    </source>
</evidence>
<proteinExistence type="predicted"/>
<dbReference type="GO" id="GO:0031145">
    <property type="term" value="P:anaphase-promoting complex-dependent catabolic process"/>
    <property type="evidence" value="ECO:0007669"/>
    <property type="project" value="InterPro"/>
</dbReference>
<dbReference type="Proteomes" id="UP001152799">
    <property type="component" value="Chromosome 4"/>
</dbReference>
<dbReference type="Pfam" id="PF10471">
    <property type="entry name" value="ANAPC_CDC26"/>
    <property type="match status" value="1"/>
</dbReference>
<evidence type="ECO:0000313" key="3">
    <source>
        <dbReference type="Proteomes" id="UP001152799"/>
    </source>
</evidence>
<name>A0A9N9MR84_9CUCU</name>
<dbReference type="InterPro" id="IPR018860">
    <property type="entry name" value="APC_suCDC26"/>
</dbReference>
<dbReference type="OrthoDB" id="2422341at2759"/>
<accession>A0A9N9MR84</accession>
<protein>
    <recommendedName>
        <fullName evidence="4">Anaphase-promoting complex subunit CDC26</fullName>
    </recommendedName>
</protein>
<dbReference type="EMBL" id="OU892280">
    <property type="protein sequence ID" value="CAG9767419.1"/>
    <property type="molecule type" value="Genomic_DNA"/>
</dbReference>
<keyword evidence="1" id="KW-0833">Ubl conjugation pathway</keyword>
<keyword evidence="3" id="KW-1185">Reference proteome</keyword>
<dbReference type="GO" id="GO:0005680">
    <property type="term" value="C:anaphase-promoting complex"/>
    <property type="evidence" value="ECO:0007669"/>
    <property type="project" value="InterPro"/>
</dbReference>
<organism evidence="2 3">
    <name type="scientific">Ceutorhynchus assimilis</name>
    <name type="common">cabbage seed weevil</name>
    <dbReference type="NCBI Taxonomy" id="467358"/>
    <lineage>
        <taxon>Eukaryota</taxon>
        <taxon>Metazoa</taxon>
        <taxon>Ecdysozoa</taxon>
        <taxon>Arthropoda</taxon>
        <taxon>Hexapoda</taxon>
        <taxon>Insecta</taxon>
        <taxon>Pterygota</taxon>
        <taxon>Neoptera</taxon>
        <taxon>Endopterygota</taxon>
        <taxon>Coleoptera</taxon>
        <taxon>Polyphaga</taxon>
        <taxon>Cucujiformia</taxon>
        <taxon>Curculionidae</taxon>
        <taxon>Ceutorhynchinae</taxon>
        <taxon>Ceutorhynchus</taxon>
    </lineage>
</organism>
<evidence type="ECO:0008006" key="4">
    <source>
        <dbReference type="Google" id="ProtNLM"/>
    </source>
</evidence>
<gene>
    <name evidence="2" type="ORF">CEUTPL_LOCUS7984</name>
</gene>
<evidence type="ECO:0000313" key="2">
    <source>
        <dbReference type="EMBL" id="CAG9767419.1"/>
    </source>
</evidence>
<dbReference type="AlphaFoldDB" id="A0A9N9MR84"/>
<reference evidence="2" key="1">
    <citation type="submission" date="2022-01" db="EMBL/GenBank/DDBJ databases">
        <authorList>
            <person name="King R."/>
        </authorList>
    </citation>
    <scope>NUCLEOTIDE SEQUENCE</scope>
</reference>